<dbReference type="HOGENOM" id="CLU_004770_0_0_1"/>
<dbReference type="Pfam" id="PF01663">
    <property type="entry name" value="Phosphodiest"/>
    <property type="match status" value="1"/>
</dbReference>
<feature type="transmembrane region" description="Helical" evidence="13">
    <location>
        <begin position="446"/>
        <end position="465"/>
    </location>
</feature>
<evidence type="ECO:0000313" key="15">
    <source>
        <dbReference type="EMBL" id="EER29049.1"/>
    </source>
</evidence>
<comment type="pathway">
    <text evidence="2 13">Glycolipid biosynthesis; glycosylphosphatidylinositol-anchor biosynthesis.</text>
</comment>
<keyword evidence="7 13" id="KW-0812">Transmembrane</keyword>
<dbReference type="CDD" id="cd16024">
    <property type="entry name" value="GPI_EPT_2"/>
    <property type="match status" value="1"/>
</dbReference>
<protein>
    <recommendedName>
        <fullName evidence="4 13">GPI ethanolamine phosphate transferase 2</fullName>
    </recommendedName>
</protein>
<reference evidence="15 16" key="1">
    <citation type="journal article" date="2009" name="Genome Res.">
        <title>Comparative genomic analyses of the human fungal pathogens Coccidioides and their relatives.</title>
        <authorList>
            <person name="Sharpton T.J."/>
            <person name="Stajich J.E."/>
            <person name="Rounsley S.D."/>
            <person name="Gardner M.J."/>
            <person name="Wortman J.R."/>
            <person name="Jordar V.S."/>
            <person name="Maiti R."/>
            <person name="Kodira C.D."/>
            <person name="Neafsey D.E."/>
            <person name="Zeng Q."/>
            <person name="Hung C.-Y."/>
            <person name="McMahan C."/>
            <person name="Muszewska A."/>
            <person name="Grynberg M."/>
            <person name="Mandel M.A."/>
            <person name="Kellner E.M."/>
            <person name="Barker B.M."/>
            <person name="Galgiani J.N."/>
            <person name="Orbach M.J."/>
            <person name="Kirkland T.N."/>
            <person name="Cole G.T."/>
            <person name="Henn M.R."/>
            <person name="Birren B.W."/>
            <person name="Taylor J.W."/>
        </authorList>
    </citation>
    <scope>NUCLEOTIDE SEQUENCE [LARGE SCALE GENOMIC DNA]</scope>
    <source>
        <strain evidence="16">C735</strain>
    </source>
</reference>
<evidence type="ECO:0000256" key="2">
    <source>
        <dbReference type="ARBA" id="ARBA00004687"/>
    </source>
</evidence>
<feature type="transmembrane region" description="Helical" evidence="13">
    <location>
        <begin position="501"/>
        <end position="517"/>
    </location>
</feature>
<name>C5P2E6_COCP7</name>
<dbReference type="Proteomes" id="UP000009084">
    <property type="component" value="Unassembled WGS sequence"/>
</dbReference>
<feature type="transmembrane region" description="Helical" evidence="13">
    <location>
        <begin position="477"/>
        <end position="495"/>
    </location>
</feature>
<comment type="subcellular location">
    <subcellularLocation>
        <location evidence="1 13">Endoplasmic reticulum membrane</location>
        <topology evidence="1 13">Multi-pass membrane protein</topology>
    </subcellularLocation>
</comment>
<keyword evidence="8 13" id="KW-0256">Endoplasmic reticulum</keyword>
<dbReference type="AlphaFoldDB" id="C5P2E6"/>
<accession>C5P2E6</accession>
<comment type="function">
    <text evidence="12 13">Ethanolamine phosphate transferase involved in glycosylphosphatidylinositol-anchor biosynthesis. Transfers ethanolamine phosphate to the GPI second mannose.</text>
</comment>
<evidence type="ECO:0000256" key="10">
    <source>
        <dbReference type="ARBA" id="ARBA00023136"/>
    </source>
</evidence>
<dbReference type="GO" id="GO:0051267">
    <property type="term" value="F:CP2 mannose-ethanolamine phosphotransferase activity"/>
    <property type="evidence" value="ECO:0007669"/>
    <property type="project" value="TreeGrafter"/>
</dbReference>
<feature type="transmembrane region" description="Helical" evidence="13">
    <location>
        <begin position="799"/>
        <end position="824"/>
    </location>
</feature>
<dbReference type="SUPFAM" id="SSF53649">
    <property type="entry name" value="Alkaline phosphatase-like"/>
    <property type="match status" value="1"/>
</dbReference>
<feature type="transmembrane region" description="Helical" evidence="13">
    <location>
        <begin position="593"/>
        <end position="614"/>
    </location>
</feature>
<keyword evidence="9 13" id="KW-1133">Transmembrane helix</keyword>
<dbReference type="Pfam" id="PF19316">
    <property type="entry name" value="PIGO_PIGG"/>
    <property type="match status" value="1"/>
</dbReference>
<keyword evidence="11" id="KW-0325">Glycoprotein</keyword>
<dbReference type="InterPro" id="IPR039527">
    <property type="entry name" value="PIGG/GPI7"/>
</dbReference>
<evidence type="ECO:0000256" key="9">
    <source>
        <dbReference type="ARBA" id="ARBA00022989"/>
    </source>
</evidence>
<comment type="similarity">
    <text evidence="3 13">Belongs to the PIGG/PIGN/PIGO family. PIGG subfamily.</text>
</comment>
<feature type="transmembrane region" description="Helical" evidence="13">
    <location>
        <begin position="722"/>
        <end position="743"/>
    </location>
</feature>
<feature type="transmembrane region" description="Helical" evidence="13">
    <location>
        <begin position="836"/>
        <end position="854"/>
    </location>
</feature>
<keyword evidence="6 13" id="KW-0808">Transferase</keyword>
<evidence type="ECO:0000256" key="8">
    <source>
        <dbReference type="ARBA" id="ARBA00022824"/>
    </source>
</evidence>
<evidence type="ECO:0000256" key="1">
    <source>
        <dbReference type="ARBA" id="ARBA00004477"/>
    </source>
</evidence>
<dbReference type="PANTHER" id="PTHR23072:SF0">
    <property type="entry name" value="GPI ETHANOLAMINE PHOSPHATE TRANSFERASE 2"/>
    <property type="match status" value="1"/>
</dbReference>
<feature type="domain" description="GPI ethanolamine phosphate transferase 2 C-terminal" evidence="14">
    <location>
        <begin position="439"/>
        <end position="861"/>
    </location>
</feature>
<evidence type="ECO:0000256" key="13">
    <source>
        <dbReference type="RuleBase" id="RU367106"/>
    </source>
</evidence>
<evidence type="ECO:0000256" key="6">
    <source>
        <dbReference type="ARBA" id="ARBA00022679"/>
    </source>
</evidence>
<dbReference type="InterPro" id="IPR002591">
    <property type="entry name" value="Phosphodiest/P_Trfase"/>
</dbReference>
<evidence type="ECO:0000256" key="3">
    <source>
        <dbReference type="ARBA" id="ARBA00005315"/>
    </source>
</evidence>
<dbReference type="GO" id="GO:0005789">
    <property type="term" value="C:endoplasmic reticulum membrane"/>
    <property type="evidence" value="ECO:0007669"/>
    <property type="project" value="UniProtKB-SubCell"/>
</dbReference>
<feature type="transmembrane region" description="Helical" evidence="13">
    <location>
        <begin position="641"/>
        <end position="661"/>
    </location>
</feature>
<evidence type="ECO:0000313" key="16">
    <source>
        <dbReference type="Proteomes" id="UP000009084"/>
    </source>
</evidence>
<feature type="transmembrane region" description="Helical" evidence="13">
    <location>
        <begin position="755"/>
        <end position="779"/>
    </location>
</feature>
<dbReference type="VEuPathDB" id="FungiDB:CPC735_037550"/>
<organism evidence="15 16">
    <name type="scientific">Coccidioides posadasii (strain C735)</name>
    <name type="common">Valley fever fungus</name>
    <dbReference type="NCBI Taxonomy" id="222929"/>
    <lineage>
        <taxon>Eukaryota</taxon>
        <taxon>Fungi</taxon>
        <taxon>Dikarya</taxon>
        <taxon>Ascomycota</taxon>
        <taxon>Pezizomycotina</taxon>
        <taxon>Eurotiomycetes</taxon>
        <taxon>Eurotiomycetidae</taxon>
        <taxon>Onygenales</taxon>
        <taxon>Onygenaceae</taxon>
        <taxon>Coccidioides</taxon>
    </lineage>
</organism>
<dbReference type="UniPathway" id="UPA00196"/>
<dbReference type="FunFam" id="3.40.720.10:FF:000045">
    <property type="entry name" value="GPI ethanolamine phosphate transferase 2"/>
    <property type="match status" value="1"/>
</dbReference>
<dbReference type="OrthoDB" id="272139at2759"/>
<evidence type="ECO:0000259" key="14">
    <source>
        <dbReference type="Pfam" id="PF19316"/>
    </source>
</evidence>
<dbReference type="InterPro" id="IPR037674">
    <property type="entry name" value="PIG-G_N"/>
</dbReference>
<feature type="transmembrane region" description="Helical" evidence="13">
    <location>
        <begin position="682"/>
        <end position="702"/>
    </location>
</feature>
<sequence length="864" mass="96222">MQFVKMTTNTSKTTAALVSVLIFPISLVLFASGFFPYKPFLPGLAAFNEDGSRPSPVFDRAIFMVVDALRSDFVYSNNSGFEFTQGLIRNGAALPFTAHASSPTITMPRVKAITTGSVPSFLDVILNFAESDTTSTLAHQDTWLAQIKRRPGGRLIMYGDDTWLKLFPGMFDRHDGTTSFFVSDFVEVDNNVTRHVPEELQNDDWSAMIMHYLGLDHIGHKAGPFSPYMIPKQREMDSIVKQIYTAMEKQDHLASTVLVLCGDHGMNDAGNHGGASPGETSAALTFISPKFRQTQPGKISPSVASEDLNFYDVVEQSDIAPTLAGLLGFPIPLNNLGVFIPEFLSLWPQGLERLHLLLDNGRQILNVVKATYPKFNEHSALYCGERTLATDLSNLECQWQKASQLFQEAKADLTLLPDAETSLIEFCRAAQRIMSNASSNYTVTRLYQGTAVAFMAVLLSLISIFKFSLKLTRDMKYFLLVVAGYSSLMFASSYVEEEQQFWYWALTGWICYLYLRTCRRATSSFRFGSALCLAALSRIARRWNQTGQKFAAEPDIATTFFSNHPNILWILALFTYTDVYQRLKPLDLEGRKVNIASALYLPLTSFAFIFKAAFTSADAPELIRHTPLLSSLVGSVQSLSLLFQARFIFAGLCGALLYGAFAKFKASRGLQYRRRADWSSTFHAILSLFLLSQSRATNVPLFGIFQLQYDLLLSMSLSHSEIAITSLLMQYTAFFALGGSNAISSIDLSNAYNGIGSYNVVLVGILTFVGNWAGPIWWVSATQCMLRMKNQNLKTPGDIHLQLWTLFTATSLLAVMVACTVLRAHLFIWTVFSPKFLYSAAWALGHHVVVNILFGEGLLRLLYN</sequence>
<evidence type="ECO:0000256" key="5">
    <source>
        <dbReference type="ARBA" id="ARBA00022502"/>
    </source>
</evidence>
<dbReference type="GO" id="GO:0006506">
    <property type="term" value="P:GPI anchor biosynthetic process"/>
    <property type="evidence" value="ECO:0007669"/>
    <property type="project" value="UniProtKB-UniPathway"/>
</dbReference>
<evidence type="ECO:0000256" key="11">
    <source>
        <dbReference type="ARBA" id="ARBA00023180"/>
    </source>
</evidence>
<dbReference type="InterPro" id="IPR045687">
    <property type="entry name" value="PIGG/GPI7_C"/>
</dbReference>
<evidence type="ECO:0000256" key="4">
    <source>
        <dbReference type="ARBA" id="ARBA00020830"/>
    </source>
</evidence>
<dbReference type="PANTHER" id="PTHR23072">
    <property type="entry name" value="PHOSPHATIDYLINOSITOL GLYCAN-RELATED"/>
    <property type="match status" value="1"/>
</dbReference>
<dbReference type="Gene3D" id="3.40.720.10">
    <property type="entry name" value="Alkaline Phosphatase, subunit A"/>
    <property type="match status" value="1"/>
</dbReference>
<dbReference type="EMBL" id="ACFW01000012">
    <property type="protein sequence ID" value="EER29049.1"/>
    <property type="molecule type" value="Genomic_DNA"/>
</dbReference>
<comment type="caution">
    <text evidence="15">The sequence shown here is derived from an EMBL/GenBank/DDBJ whole genome shotgun (WGS) entry which is preliminary data.</text>
</comment>
<keyword evidence="5 13" id="KW-0337">GPI-anchor biosynthesis</keyword>
<dbReference type="InterPro" id="IPR017850">
    <property type="entry name" value="Alkaline_phosphatase_core_sf"/>
</dbReference>
<evidence type="ECO:0000256" key="12">
    <source>
        <dbReference type="ARBA" id="ARBA00056729"/>
    </source>
</evidence>
<evidence type="ECO:0000256" key="7">
    <source>
        <dbReference type="ARBA" id="ARBA00022692"/>
    </source>
</evidence>
<proteinExistence type="inferred from homology"/>
<keyword evidence="10 13" id="KW-0472">Membrane</keyword>
<gene>
    <name evidence="15" type="ORF">CPC735_037550</name>
</gene>